<dbReference type="Gene3D" id="2.60.120.1140">
    <property type="entry name" value="Protein of unknown function DUF192"/>
    <property type="match status" value="1"/>
</dbReference>
<dbReference type="RefSeq" id="WP_012120891.1">
    <property type="nucleotide sequence ID" value="NC_009767.1"/>
</dbReference>
<dbReference type="KEGG" id="rca:Rcas_2385"/>
<proteinExistence type="predicted"/>
<dbReference type="PANTHER" id="PTHR37953">
    <property type="entry name" value="UPF0127 PROTEIN MJ1496"/>
    <property type="match status" value="1"/>
</dbReference>
<feature type="signal peptide" evidence="2">
    <location>
        <begin position="1"/>
        <end position="32"/>
    </location>
</feature>
<organism evidence="3 4">
    <name type="scientific">Roseiflexus castenholzii (strain DSM 13941 / HLO8)</name>
    <dbReference type="NCBI Taxonomy" id="383372"/>
    <lineage>
        <taxon>Bacteria</taxon>
        <taxon>Bacillati</taxon>
        <taxon>Chloroflexota</taxon>
        <taxon>Chloroflexia</taxon>
        <taxon>Chloroflexales</taxon>
        <taxon>Roseiflexineae</taxon>
        <taxon>Roseiflexaceae</taxon>
        <taxon>Roseiflexus</taxon>
    </lineage>
</organism>
<keyword evidence="2" id="KW-0732">Signal</keyword>
<dbReference type="PANTHER" id="PTHR37953:SF1">
    <property type="entry name" value="UPF0127 PROTEIN MJ1496"/>
    <property type="match status" value="1"/>
</dbReference>
<sequence length="223" mass="23901">MGRRRRVQTYMRAAPAIWFVLALLIAAACSQAPVGEPAPNPTGAPSLANGAPSPAPPVGATDSGPYPAPEAAYPAPAIVVVAPTVGGAGAPEAIVVPDAIIEIIIGEHRLEAEVVATPEKRSVGLMFRDILPEHRGMLFVFAGPYTGAFWMRNTRIPLSIAFISQERRILNIEDMQPFDETTQHTPRGAAFYALEVNQGWFAARGIRPGDEVTFELPPDLTIR</sequence>
<dbReference type="InterPro" id="IPR038695">
    <property type="entry name" value="Saro_0823-like_sf"/>
</dbReference>
<dbReference type="PROSITE" id="PS51257">
    <property type="entry name" value="PROKAR_LIPOPROTEIN"/>
    <property type="match status" value="1"/>
</dbReference>
<gene>
    <name evidence="3" type="ordered locus">Rcas_2385</name>
</gene>
<evidence type="ECO:0000313" key="3">
    <source>
        <dbReference type="EMBL" id="ABU58467.1"/>
    </source>
</evidence>
<reference evidence="3 4" key="1">
    <citation type="submission" date="2007-08" db="EMBL/GenBank/DDBJ databases">
        <title>Complete sequence of Roseiflexus castenholzii DSM 13941.</title>
        <authorList>
            <consortium name="US DOE Joint Genome Institute"/>
            <person name="Copeland A."/>
            <person name="Lucas S."/>
            <person name="Lapidus A."/>
            <person name="Barry K."/>
            <person name="Glavina del Rio T."/>
            <person name="Dalin E."/>
            <person name="Tice H."/>
            <person name="Pitluck S."/>
            <person name="Thompson L.S."/>
            <person name="Brettin T."/>
            <person name="Bruce D."/>
            <person name="Detter J.C."/>
            <person name="Han C."/>
            <person name="Tapia R."/>
            <person name="Schmutz J."/>
            <person name="Larimer F."/>
            <person name="Land M."/>
            <person name="Hauser L."/>
            <person name="Kyrpides N."/>
            <person name="Mikhailova N."/>
            <person name="Bryant D.A."/>
            <person name="Hanada S."/>
            <person name="Tsukatani Y."/>
            <person name="Richardson P."/>
        </authorList>
    </citation>
    <scope>NUCLEOTIDE SEQUENCE [LARGE SCALE GENOMIC DNA]</scope>
    <source>
        <strain evidence="4">DSM 13941 / HLO8</strain>
    </source>
</reference>
<keyword evidence="4" id="KW-1185">Reference proteome</keyword>
<evidence type="ECO:0000313" key="4">
    <source>
        <dbReference type="Proteomes" id="UP000000263"/>
    </source>
</evidence>
<dbReference type="AlphaFoldDB" id="A7NLR9"/>
<accession>A7NLR9</accession>
<dbReference type="InterPro" id="IPR003795">
    <property type="entry name" value="DUF192"/>
</dbReference>
<evidence type="ECO:0008006" key="5">
    <source>
        <dbReference type="Google" id="ProtNLM"/>
    </source>
</evidence>
<dbReference type="eggNOG" id="COG1430">
    <property type="taxonomic scope" value="Bacteria"/>
</dbReference>
<dbReference type="EMBL" id="CP000804">
    <property type="protein sequence ID" value="ABU58467.1"/>
    <property type="molecule type" value="Genomic_DNA"/>
</dbReference>
<protein>
    <recommendedName>
        <fullName evidence="5">DUF192 domain-containing protein</fullName>
    </recommendedName>
</protein>
<dbReference type="Proteomes" id="UP000000263">
    <property type="component" value="Chromosome"/>
</dbReference>
<dbReference type="Pfam" id="PF02643">
    <property type="entry name" value="DUF192"/>
    <property type="match status" value="1"/>
</dbReference>
<name>A7NLR9_ROSCS</name>
<evidence type="ECO:0000256" key="2">
    <source>
        <dbReference type="SAM" id="SignalP"/>
    </source>
</evidence>
<dbReference type="STRING" id="383372.Rcas_2385"/>
<evidence type="ECO:0000256" key="1">
    <source>
        <dbReference type="SAM" id="MobiDB-lite"/>
    </source>
</evidence>
<feature type="chain" id="PRO_5002713909" description="DUF192 domain-containing protein" evidence="2">
    <location>
        <begin position="33"/>
        <end position="223"/>
    </location>
</feature>
<dbReference type="HOGENOM" id="CLU_1239366_0_0_0"/>
<feature type="region of interest" description="Disordered" evidence="1">
    <location>
        <begin position="37"/>
        <end position="63"/>
    </location>
</feature>